<dbReference type="EC" id="4.2.2.29" evidence="7"/>
<dbReference type="HAMAP" id="MF_02065">
    <property type="entry name" value="MltG"/>
    <property type="match status" value="1"/>
</dbReference>
<comment type="caution">
    <text evidence="8">The sequence shown here is derived from an EMBL/GenBank/DDBJ whole genome shotgun (WGS) entry which is preliminary data.</text>
</comment>
<keyword evidence="6 7" id="KW-0961">Cell wall biogenesis/degradation</keyword>
<organism evidence="8 9">
    <name type="scientific">Listeria fleischmannii 1991</name>
    <dbReference type="NCBI Taxonomy" id="1430899"/>
    <lineage>
        <taxon>Bacteria</taxon>
        <taxon>Bacillati</taxon>
        <taxon>Bacillota</taxon>
        <taxon>Bacilli</taxon>
        <taxon>Bacillales</taxon>
        <taxon>Listeriaceae</taxon>
        <taxon>Listeria</taxon>
    </lineage>
</organism>
<dbReference type="PATRIC" id="fig|1430899.3.peg.671"/>
<name>A0A0J8GHT7_9LIST</name>
<protein>
    <recommendedName>
        <fullName evidence="7">Endolytic murein transglycosylase</fullName>
        <ecNumber evidence="7">4.2.2.29</ecNumber>
    </recommendedName>
    <alternativeName>
        <fullName evidence="7">Peptidoglycan lytic transglycosylase</fullName>
    </alternativeName>
    <alternativeName>
        <fullName evidence="7">Peptidoglycan polymerization terminase</fullName>
    </alternativeName>
</protein>
<dbReference type="Gene3D" id="3.30.1490.480">
    <property type="entry name" value="Endolytic murein transglycosylase"/>
    <property type="match status" value="1"/>
</dbReference>
<comment type="catalytic activity">
    <reaction evidence="7">
        <text>a peptidoglycan chain = a peptidoglycan chain with N-acetyl-1,6-anhydromuramyl-[peptide] at the reducing end + a peptidoglycan chain with N-acetylglucosamine at the non-reducing end.</text>
        <dbReference type="EC" id="4.2.2.29"/>
    </reaction>
</comment>
<dbReference type="OrthoDB" id="9814591at2"/>
<dbReference type="CDD" id="cd08010">
    <property type="entry name" value="MltG_like"/>
    <property type="match status" value="1"/>
</dbReference>
<keyword evidence="4 7" id="KW-0472">Membrane</keyword>
<sequence length="357" mass="40338">MSKSKGKKITLIISIIILVLIIATFSGYFYVQSQLESKDAGSKKEIIVEIPSGSNVKDIGTILEDANVINSGRVFSYYVKYTNENNLKAGKYQLSPSMDTDDIVKVLKNGKTVAPEKLIIPEGYSLDQIADRIVNYQPNLKKADVLKVMDDPTFVKKMIQKYPDTLTNVVLGKDIKHPLEGYLYPATYTLKDSNATAEAIVEEMIKATDMNLAPYRDELAKKKKTVHEFLTMSSIIEKEATQNVDRKKIASVFYNRLEENMRLQTDPTVLYALGKHKDRTLYSDLKVDSPYNTYRVNGLPPGPISNSGQSSMEAALYPEKTDFLYFLANTKSGKVYFSKTLEEHNRLKEEHITNNQE</sequence>
<dbReference type="GO" id="GO:0071555">
    <property type="term" value="P:cell wall organization"/>
    <property type="evidence" value="ECO:0007669"/>
    <property type="project" value="UniProtKB-KW"/>
</dbReference>
<evidence type="ECO:0000256" key="5">
    <source>
        <dbReference type="ARBA" id="ARBA00023239"/>
    </source>
</evidence>
<dbReference type="PANTHER" id="PTHR30518">
    <property type="entry name" value="ENDOLYTIC MUREIN TRANSGLYCOSYLASE"/>
    <property type="match status" value="1"/>
</dbReference>
<dbReference type="GO" id="GO:0009252">
    <property type="term" value="P:peptidoglycan biosynthetic process"/>
    <property type="evidence" value="ECO:0007669"/>
    <property type="project" value="UniProtKB-UniRule"/>
</dbReference>
<dbReference type="RefSeq" id="WP_059139908.1">
    <property type="nucleotide sequence ID" value="NZ_KQ130610.1"/>
</dbReference>
<dbReference type="PANTHER" id="PTHR30518:SF2">
    <property type="entry name" value="ENDOLYTIC MUREIN TRANSGLYCOSYLASE"/>
    <property type="match status" value="1"/>
</dbReference>
<proteinExistence type="inferred from homology"/>
<evidence type="ECO:0000256" key="6">
    <source>
        <dbReference type="ARBA" id="ARBA00023316"/>
    </source>
</evidence>
<dbReference type="NCBIfam" id="TIGR00247">
    <property type="entry name" value="endolytic transglycosylase MltG"/>
    <property type="match status" value="1"/>
</dbReference>
<keyword evidence="9" id="KW-1185">Reference proteome</keyword>
<feature type="site" description="Important for catalytic activity" evidence="7">
    <location>
        <position position="239"/>
    </location>
</feature>
<reference evidence="8 9" key="1">
    <citation type="journal article" date="2015" name="Genome Biol. Evol.">
        <title>Comparative Genomics of Listeria Sensu Lato: Genus-Wide Differences in Evolutionary Dynamics and the Progressive Gain of Complex, Potentially Pathogenicity-Related Traits through Lateral Gene Transfer.</title>
        <authorList>
            <person name="Chiara M."/>
            <person name="Caruso M."/>
            <person name="D'Erchia A.M."/>
            <person name="Manzari C."/>
            <person name="Fraccalvieri R."/>
            <person name="Goffredo E."/>
            <person name="Latorre L."/>
            <person name="Miccolupo A."/>
            <person name="Padalino I."/>
            <person name="Santagada G."/>
            <person name="Chiocco D."/>
            <person name="Pesole G."/>
            <person name="Horner D.S."/>
            <person name="Parisi A."/>
        </authorList>
    </citation>
    <scope>NUCLEOTIDE SEQUENCE [LARGE SCALE GENOMIC DNA]</scope>
    <source>
        <strain evidence="8 9">1991</strain>
    </source>
</reference>
<dbReference type="Proteomes" id="UP000052258">
    <property type="component" value="Unassembled WGS sequence"/>
</dbReference>
<evidence type="ECO:0000256" key="7">
    <source>
        <dbReference type="HAMAP-Rule" id="MF_02065"/>
    </source>
</evidence>
<accession>A0A0J8GHT7</accession>
<dbReference type="AlphaFoldDB" id="A0A0J8GHT7"/>
<comment type="subcellular location">
    <subcellularLocation>
        <location evidence="7">Cell membrane</location>
        <topology evidence="7">Single-pass membrane protein</topology>
    </subcellularLocation>
</comment>
<keyword evidence="2 7" id="KW-0812">Transmembrane</keyword>
<evidence type="ECO:0000256" key="2">
    <source>
        <dbReference type="ARBA" id="ARBA00022692"/>
    </source>
</evidence>
<comment type="function">
    <text evidence="7">Functions as a peptidoglycan terminase that cleaves nascent peptidoglycan strands endolytically to terminate their elongation.</text>
</comment>
<keyword evidence="3 7" id="KW-1133">Transmembrane helix</keyword>
<keyword evidence="1 7" id="KW-1003">Cell membrane</keyword>
<dbReference type="Gene3D" id="3.30.160.60">
    <property type="entry name" value="Classic Zinc Finger"/>
    <property type="match status" value="1"/>
</dbReference>
<evidence type="ECO:0000313" key="8">
    <source>
        <dbReference type="EMBL" id="KMT60519.1"/>
    </source>
</evidence>
<evidence type="ECO:0000256" key="1">
    <source>
        <dbReference type="ARBA" id="ARBA00022475"/>
    </source>
</evidence>
<evidence type="ECO:0000256" key="4">
    <source>
        <dbReference type="ARBA" id="ARBA00023136"/>
    </source>
</evidence>
<dbReference type="Pfam" id="PF02618">
    <property type="entry name" value="YceG"/>
    <property type="match status" value="1"/>
</dbReference>
<evidence type="ECO:0000256" key="3">
    <source>
        <dbReference type="ARBA" id="ARBA00022989"/>
    </source>
</evidence>
<keyword evidence="5 7" id="KW-0456">Lyase</keyword>
<dbReference type="GO" id="GO:0005886">
    <property type="term" value="C:plasma membrane"/>
    <property type="evidence" value="ECO:0007669"/>
    <property type="project" value="UniProtKB-SubCell"/>
</dbReference>
<evidence type="ECO:0000313" key="9">
    <source>
        <dbReference type="Proteomes" id="UP000052258"/>
    </source>
</evidence>
<comment type="similarity">
    <text evidence="7">Belongs to the transglycosylase MltG family.</text>
</comment>
<feature type="transmembrane region" description="Helical" evidence="7">
    <location>
        <begin position="9"/>
        <end position="31"/>
    </location>
</feature>
<gene>
    <name evidence="7" type="primary">mltG</name>
    <name evidence="8" type="ORF">X560_0647</name>
</gene>
<dbReference type="GO" id="GO:0008932">
    <property type="term" value="F:lytic endotransglycosylase activity"/>
    <property type="evidence" value="ECO:0007669"/>
    <property type="project" value="UniProtKB-UniRule"/>
</dbReference>
<dbReference type="InterPro" id="IPR003770">
    <property type="entry name" value="MLTG-like"/>
</dbReference>
<dbReference type="EMBL" id="AZHO01000007">
    <property type="protein sequence ID" value="KMT60519.1"/>
    <property type="molecule type" value="Genomic_DNA"/>
</dbReference>